<dbReference type="InterPro" id="IPR036249">
    <property type="entry name" value="Thioredoxin-like_sf"/>
</dbReference>
<dbReference type="KEGG" id="cvr:CHLNCDRAFT_137806"/>
<dbReference type="RefSeq" id="XP_005851457.1">
    <property type="nucleotide sequence ID" value="XM_005851395.1"/>
</dbReference>
<evidence type="ECO:0000313" key="2">
    <source>
        <dbReference type="EMBL" id="EFN59355.1"/>
    </source>
</evidence>
<dbReference type="InterPro" id="IPR013766">
    <property type="entry name" value="Thioredoxin_domain"/>
</dbReference>
<dbReference type="Gene3D" id="3.40.30.10">
    <property type="entry name" value="Glutaredoxin"/>
    <property type="match status" value="1"/>
</dbReference>
<name>E1Z4J3_CHLVA</name>
<evidence type="ECO:0000259" key="1">
    <source>
        <dbReference type="Pfam" id="PF00085"/>
    </source>
</evidence>
<organism evidence="3">
    <name type="scientific">Chlorella variabilis</name>
    <name type="common">Green alga</name>
    <dbReference type="NCBI Taxonomy" id="554065"/>
    <lineage>
        <taxon>Eukaryota</taxon>
        <taxon>Viridiplantae</taxon>
        <taxon>Chlorophyta</taxon>
        <taxon>core chlorophytes</taxon>
        <taxon>Trebouxiophyceae</taxon>
        <taxon>Chlorellales</taxon>
        <taxon>Chlorellaceae</taxon>
        <taxon>Chlorella clade</taxon>
        <taxon>Chlorella</taxon>
    </lineage>
</organism>
<dbReference type="OrthoDB" id="10263751at2759"/>
<evidence type="ECO:0000313" key="3">
    <source>
        <dbReference type="Proteomes" id="UP000008141"/>
    </source>
</evidence>
<keyword evidence="3" id="KW-1185">Reference proteome</keyword>
<feature type="domain" description="Thioredoxin" evidence="1">
    <location>
        <begin position="20"/>
        <end position="106"/>
    </location>
</feature>
<dbReference type="EMBL" id="GL433836">
    <property type="protein sequence ID" value="EFN59355.1"/>
    <property type="molecule type" value="Genomic_DNA"/>
</dbReference>
<dbReference type="AlphaFoldDB" id="E1Z4J3"/>
<dbReference type="eggNOG" id="KOG0907">
    <property type="taxonomic scope" value="Eukaryota"/>
</dbReference>
<dbReference type="SUPFAM" id="SSF52833">
    <property type="entry name" value="Thioredoxin-like"/>
    <property type="match status" value="1"/>
</dbReference>
<dbReference type="GeneID" id="17358523"/>
<sequence length="133" mass="13933">MQAPQLVTPTPLADAAALADALQRDRLQVVELYADWAGPTQALPTFWRKVAMEHGGQLPLDLSTACYEKCHDAPALAGHSSTSQPKFLLFKGGKQVACVEGVDPPGLLAAVNKQLAAASGAAAAHRSSDSEEE</sequence>
<accession>E1Z4J3</accession>
<dbReference type="InParanoid" id="E1Z4J3"/>
<proteinExistence type="predicted"/>
<gene>
    <name evidence="2" type="ORF">CHLNCDRAFT_137806</name>
</gene>
<protein>
    <recommendedName>
        <fullName evidence="1">Thioredoxin domain-containing protein</fullName>
    </recommendedName>
</protein>
<dbReference type="Proteomes" id="UP000008141">
    <property type="component" value="Unassembled WGS sequence"/>
</dbReference>
<dbReference type="STRING" id="554065.E1Z4J3"/>
<reference evidence="2 3" key="1">
    <citation type="journal article" date="2010" name="Plant Cell">
        <title>The Chlorella variabilis NC64A genome reveals adaptation to photosymbiosis, coevolution with viruses, and cryptic sex.</title>
        <authorList>
            <person name="Blanc G."/>
            <person name="Duncan G."/>
            <person name="Agarkova I."/>
            <person name="Borodovsky M."/>
            <person name="Gurnon J."/>
            <person name="Kuo A."/>
            <person name="Lindquist E."/>
            <person name="Lucas S."/>
            <person name="Pangilinan J."/>
            <person name="Polle J."/>
            <person name="Salamov A."/>
            <person name="Terry A."/>
            <person name="Yamada T."/>
            <person name="Dunigan D.D."/>
            <person name="Grigoriev I.V."/>
            <person name="Claverie J.M."/>
            <person name="Van Etten J.L."/>
        </authorList>
    </citation>
    <scope>NUCLEOTIDE SEQUENCE [LARGE SCALE GENOMIC DNA]</scope>
    <source>
        <strain evidence="2 3">NC64A</strain>
    </source>
</reference>
<dbReference type="Pfam" id="PF00085">
    <property type="entry name" value="Thioredoxin"/>
    <property type="match status" value="1"/>
</dbReference>